<organism evidence="1 2">
    <name type="scientific">Madurella fahalii</name>
    <dbReference type="NCBI Taxonomy" id="1157608"/>
    <lineage>
        <taxon>Eukaryota</taxon>
        <taxon>Fungi</taxon>
        <taxon>Dikarya</taxon>
        <taxon>Ascomycota</taxon>
        <taxon>Pezizomycotina</taxon>
        <taxon>Sordariomycetes</taxon>
        <taxon>Sordariomycetidae</taxon>
        <taxon>Sordariales</taxon>
        <taxon>Sordariales incertae sedis</taxon>
        <taxon>Madurella</taxon>
    </lineage>
</organism>
<gene>
    <name evidence="1" type="ORF">MFIFM68171_05733</name>
</gene>
<name>A0ABQ0GCM9_9PEZI</name>
<evidence type="ECO:0000313" key="2">
    <source>
        <dbReference type="Proteomes" id="UP001628179"/>
    </source>
</evidence>
<keyword evidence="2" id="KW-1185">Reference proteome</keyword>
<dbReference type="Proteomes" id="UP001628179">
    <property type="component" value="Unassembled WGS sequence"/>
</dbReference>
<comment type="caution">
    <text evidence="1">The sequence shown here is derived from an EMBL/GenBank/DDBJ whole genome shotgun (WGS) entry which is preliminary data.</text>
</comment>
<accession>A0ABQ0GCM9</accession>
<proteinExistence type="predicted"/>
<dbReference type="EMBL" id="BAAFSV010000003">
    <property type="protein sequence ID" value="GAB1315523.1"/>
    <property type="molecule type" value="Genomic_DNA"/>
</dbReference>
<dbReference type="GeneID" id="98176476"/>
<protein>
    <submittedName>
        <fullName evidence="1">Uncharacterized protein</fullName>
    </submittedName>
</protein>
<evidence type="ECO:0000313" key="1">
    <source>
        <dbReference type="EMBL" id="GAB1315523.1"/>
    </source>
</evidence>
<sequence>MSGNQSKIFGHVGGFLEYAADAFKTGKESVRALFTPVFATIHEARNIINATESSAHDVFNQHHDLRRFGASILIRLVERNYVKGIQVALFCAWDTHFWIKDSWRDYEWRLRIWKDNVIAAVDAWAMEHNVVVREGYTGGSRLVREDRDPDSMEMAANWLFNVVTAPEKTLPNTGKDVRSISENFAGASYLGFELMIP</sequence>
<reference evidence="1 2" key="1">
    <citation type="submission" date="2024-09" db="EMBL/GenBank/DDBJ databases">
        <title>Itraconazole resistance in Madurella fahalii resulting from another homologue of gene encoding cytochrome P450 14-alpha sterol demethylase (CYP51).</title>
        <authorList>
            <person name="Yoshioka I."/>
            <person name="Fahal A.H."/>
            <person name="Kaneko S."/>
            <person name="Yaguchi T."/>
        </authorList>
    </citation>
    <scope>NUCLEOTIDE SEQUENCE [LARGE SCALE GENOMIC DNA]</scope>
    <source>
        <strain evidence="1 2">IFM 68171</strain>
    </source>
</reference>
<dbReference type="RefSeq" id="XP_070917254.1">
    <property type="nucleotide sequence ID" value="XM_071061153.1"/>
</dbReference>